<dbReference type="SMART" id="SM00355">
    <property type="entry name" value="ZnF_C2H2"/>
    <property type="match status" value="7"/>
</dbReference>
<evidence type="ECO:0000259" key="9">
    <source>
        <dbReference type="PROSITE" id="PS50157"/>
    </source>
</evidence>
<evidence type="ECO:0000313" key="10">
    <source>
        <dbReference type="EMBL" id="KAL3885550.1"/>
    </source>
</evidence>
<evidence type="ECO:0000256" key="8">
    <source>
        <dbReference type="SAM" id="MobiDB-lite"/>
    </source>
</evidence>
<evidence type="ECO:0000256" key="4">
    <source>
        <dbReference type="ARBA" id="ARBA00022833"/>
    </source>
</evidence>
<feature type="compositionally biased region" description="Polar residues" evidence="8">
    <location>
        <begin position="1022"/>
        <end position="1040"/>
    </location>
</feature>
<dbReference type="InterPro" id="IPR050527">
    <property type="entry name" value="Snail/Krueppel_Znf"/>
</dbReference>
<dbReference type="InterPro" id="IPR013087">
    <property type="entry name" value="Znf_C2H2_type"/>
</dbReference>
<evidence type="ECO:0000256" key="5">
    <source>
        <dbReference type="ARBA" id="ARBA00023242"/>
    </source>
</evidence>
<feature type="compositionally biased region" description="Basic and acidic residues" evidence="8">
    <location>
        <begin position="1116"/>
        <end position="1189"/>
    </location>
</feature>
<feature type="compositionally biased region" description="Low complexity" evidence="8">
    <location>
        <begin position="1010"/>
        <end position="1021"/>
    </location>
</feature>
<gene>
    <name evidence="10" type="ORF">ACJMK2_025601</name>
</gene>
<dbReference type="PROSITE" id="PS50157">
    <property type="entry name" value="ZINC_FINGER_C2H2_2"/>
    <property type="match status" value="1"/>
</dbReference>
<feature type="compositionally biased region" description="Polar residues" evidence="8">
    <location>
        <begin position="724"/>
        <end position="737"/>
    </location>
</feature>
<feature type="compositionally biased region" description="Basic and acidic residues" evidence="8">
    <location>
        <begin position="910"/>
        <end position="928"/>
    </location>
</feature>
<feature type="compositionally biased region" description="Polar residues" evidence="8">
    <location>
        <begin position="138"/>
        <end position="166"/>
    </location>
</feature>
<dbReference type="InterPro" id="IPR057618">
    <property type="entry name" value="Znf_POGZ/Z280C-D-like"/>
</dbReference>
<feature type="compositionally biased region" description="Low complexity" evidence="8">
    <location>
        <begin position="1280"/>
        <end position="1290"/>
    </location>
</feature>
<feature type="compositionally biased region" description="Low complexity" evidence="8">
    <location>
        <begin position="205"/>
        <end position="217"/>
    </location>
</feature>
<evidence type="ECO:0000256" key="7">
    <source>
        <dbReference type="SAM" id="Coils"/>
    </source>
</evidence>
<sequence>MGRRSSPRIRAAAASQTQSNHSPRRRPDIDLMMECNDDDLSPYQINALKKAQEEHEKANALIKEARSKAALAQQQQTMITTHTAPQLQVTGIQQQRQMPNLQQQQKNVVSPTKASQSDDVIVIGETRPPIKPSPAVSKVTSLLPGSQVTPTMPTLTRPSVSQQATKGSPIPQQVYKFINIQNTSANIAPGQWVIRPLVPVVPQQQQQQQQQQQKQQVPQPPTLQRAPTPIQQLAAKSPAAENKLEKPDANIISGTFGFGIKRPPGNNGGDEISKKKPRQETDEKADNWVPLEDFYYGKKEGDTSYTEEKGEYRFKCWYCSKMLYNNVRTMQHLQGHIDSSKQQNLDLSDLTQCKHCYKQFDTPFEMQTHMEKVHLSTKVLMCRICEKDQDTYGSLGNHMKQCHMACEMPYVCQLCSFRSSMYSDVVDHFKKKHDSSQHLLCLYCLRIFRVKFVSQGWGQTQTYYGHLLKHQSKSSTKKCATCRLTFFNSQDVKSHRKKDHIENQKETGVAGEQSTSNEMMIKVPESGLHRSKVKSLNAPSISKVMDIGVVRLPASAEDYVCFECKTSMGSAEHYKKHVNCSMCRFATSCSVAYANHMMGFHSRQMWSLNLNIPWERPMAEKMHCLCGYTSKYGNKIANHLVFCSKQTCYTKKPDVLWKDSADEGSAGDHDSPEKPGTSLLDILGLVKKKNLMTPEGVSPSQEVKAAENVQRTKLPAPVPKSFAHSYNQDMDTSSEVTSGEKWKMGTVNKNEGNSVKSRDSSADFNTVSKLSANVHSLQKDRDATIKSKDTLQLDLKMENANVLGIETQDSKSDPSDTNLLENKNQSKDIISTDKSLRVEKDDVEVKSEESKMKSMKKDLEMSPNKETDTELEKEASNFGIGAKMSVNNAEDETGKKASDINSSTESDVVMETKQDHSATVAVEKEKNEIPIIAEKNYSTVETESCGADQEDSTGATTDSSSVINRIDHDSVGAKEDEGKDGREDIISDSNPGKSSPVENTEMSDSLPIVSESSENQESDNQTPESTTQGEGSIKEVTNSEEMCKKDDSDSNGSSSEQPVEQHLVRSETDAIEEDGNKIENDTSTGQSDVQTAAESDSNTQENPEESEPTEQTQKQSSDEKSTGSDKDAKDKEQHKDEPSDKHQSEDKEKSHDSSQLKVKDKDTHSSHSHGNDHRDQKPSDKRNRDDRSHGSSRSGDGYHGNRSQDRSHDRDRSYERDRYRDDYHHRQYSGNRDHQHQANRYQGQDNRNQGQGYRGRGGYDRNRGGSNRDGSYDRDRNFDRNYQNQNYNRRGGYRGGYY</sequence>
<dbReference type="PANTHER" id="PTHR24388:SF90">
    <property type="entry name" value="C2H2-TYPE DOMAIN-CONTAINING PROTEIN"/>
    <property type="match status" value="1"/>
</dbReference>
<dbReference type="Pfam" id="PF25429">
    <property type="entry name" value="zf-POGZ"/>
    <property type="match status" value="1"/>
</dbReference>
<feature type="compositionally biased region" description="Basic and acidic residues" evidence="8">
    <location>
        <begin position="271"/>
        <end position="286"/>
    </location>
</feature>
<proteinExistence type="predicted"/>
<keyword evidence="11" id="KW-1185">Reference proteome</keyword>
<reference evidence="10 11" key="1">
    <citation type="submission" date="2024-11" db="EMBL/GenBank/DDBJ databases">
        <title>Chromosome-level genome assembly of the freshwater bivalve Anodonta woodiana.</title>
        <authorList>
            <person name="Chen X."/>
        </authorList>
    </citation>
    <scope>NUCLEOTIDE SEQUENCE [LARGE SCALE GENOMIC DNA]</scope>
    <source>
        <strain evidence="10">MN2024</strain>
        <tissue evidence="10">Gills</tissue>
    </source>
</reference>
<dbReference type="PANTHER" id="PTHR24388">
    <property type="entry name" value="ZINC FINGER PROTEIN"/>
    <property type="match status" value="1"/>
</dbReference>
<comment type="caution">
    <text evidence="10">The sequence shown here is derived from an EMBL/GenBank/DDBJ whole genome shotgun (WGS) entry which is preliminary data.</text>
</comment>
<dbReference type="GO" id="GO:0003677">
    <property type="term" value="F:DNA binding"/>
    <property type="evidence" value="ECO:0007669"/>
    <property type="project" value="UniProtKB-KW"/>
</dbReference>
<keyword evidence="4" id="KW-0862">Zinc</keyword>
<dbReference type="Gene3D" id="3.30.160.60">
    <property type="entry name" value="Classic Zinc Finger"/>
    <property type="match status" value="2"/>
</dbReference>
<feature type="compositionally biased region" description="Basic and acidic residues" evidence="8">
    <location>
        <begin position="1270"/>
        <end position="1279"/>
    </location>
</feature>
<name>A0ABD3XKR9_SINWO</name>
<keyword evidence="5" id="KW-0539">Nucleus</keyword>
<keyword evidence="3 6" id="KW-0863">Zinc-finger</keyword>
<feature type="region of interest" description="Disordered" evidence="8">
    <location>
        <begin position="1"/>
        <end position="29"/>
    </location>
</feature>
<feature type="compositionally biased region" description="Basic and acidic residues" evidence="8">
    <location>
        <begin position="824"/>
        <end position="875"/>
    </location>
</feature>
<evidence type="ECO:0000256" key="3">
    <source>
        <dbReference type="ARBA" id="ARBA00022771"/>
    </source>
</evidence>
<evidence type="ECO:0000256" key="1">
    <source>
        <dbReference type="ARBA" id="ARBA00022723"/>
    </source>
</evidence>
<protein>
    <recommendedName>
        <fullName evidence="9">C2H2-type domain-containing protein</fullName>
    </recommendedName>
</protein>
<organism evidence="10 11">
    <name type="scientific">Sinanodonta woodiana</name>
    <name type="common">Chinese pond mussel</name>
    <name type="synonym">Anodonta woodiana</name>
    <dbReference type="NCBI Taxonomy" id="1069815"/>
    <lineage>
        <taxon>Eukaryota</taxon>
        <taxon>Metazoa</taxon>
        <taxon>Spiralia</taxon>
        <taxon>Lophotrochozoa</taxon>
        <taxon>Mollusca</taxon>
        <taxon>Bivalvia</taxon>
        <taxon>Autobranchia</taxon>
        <taxon>Heteroconchia</taxon>
        <taxon>Palaeoheterodonta</taxon>
        <taxon>Unionida</taxon>
        <taxon>Unionoidea</taxon>
        <taxon>Unionidae</taxon>
        <taxon>Unioninae</taxon>
        <taxon>Sinanodonta</taxon>
    </lineage>
</organism>
<accession>A0ABD3XKR9</accession>
<feature type="compositionally biased region" description="Basic and acidic residues" evidence="8">
    <location>
        <begin position="965"/>
        <end position="985"/>
    </location>
</feature>
<evidence type="ECO:0000256" key="6">
    <source>
        <dbReference type="PROSITE-ProRule" id="PRU00042"/>
    </source>
</evidence>
<feature type="region of interest" description="Disordered" evidence="8">
    <location>
        <begin position="205"/>
        <end position="225"/>
    </location>
</feature>
<feature type="compositionally biased region" description="Polar residues" evidence="8">
    <location>
        <begin position="1081"/>
        <end position="1101"/>
    </location>
</feature>
<feature type="compositionally biased region" description="Polar residues" evidence="8">
    <location>
        <begin position="952"/>
        <end position="963"/>
    </location>
</feature>
<feature type="compositionally biased region" description="Low complexity" evidence="8">
    <location>
        <begin position="1240"/>
        <end position="1251"/>
    </location>
</feature>
<feature type="region of interest" description="Disordered" evidence="8">
    <location>
        <begin position="254"/>
        <end position="286"/>
    </location>
</feature>
<evidence type="ECO:0000313" key="11">
    <source>
        <dbReference type="Proteomes" id="UP001634394"/>
    </source>
</evidence>
<evidence type="ECO:0000256" key="2">
    <source>
        <dbReference type="ARBA" id="ARBA00022737"/>
    </source>
</evidence>
<feature type="region of interest" description="Disordered" evidence="8">
    <location>
        <begin position="125"/>
        <end position="168"/>
    </location>
</feature>
<feature type="region of interest" description="Disordered" evidence="8">
    <location>
        <begin position="805"/>
        <end position="1298"/>
    </location>
</feature>
<feature type="region of interest" description="Disordered" evidence="8">
    <location>
        <begin position="717"/>
        <end position="761"/>
    </location>
</feature>
<feature type="compositionally biased region" description="Basic and acidic residues" evidence="8">
    <location>
        <begin position="1062"/>
        <end position="1080"/>
    </location>
</feature>
<keyword evidence="2" id="KW-0677">Repeat</keyword>
<keyword evidence="7" id="KW-0175">Coiled coil</keyword>
<dbReference type="Proteomes" id="UP001634394">
    <property type="component" value="Unassembled WGS sequence"/>
</dbReference>
<feature type="compositionally biased region" description="Basic and acidic residues" evidence="8">
    <location>
        <begin position="1202"/>
        <end position="1236"/>
    </location>
</feature>
<dbReference type="GO" id="GO:0008270">
    <property type="term" value="F:zinc ion binding"/>
    <property type="evidence" value="ECO:0007669"/>
    <property type="project" value="UniProtKB-KW"/>
</dbReference>
<feature type="domain" description="C2H2-type" evidence="9">
    <location>
        <begin position="351"/>
        <end position="379"/>
    </location>
</feature>
<dbReference type="PROSITE" id="PS00028">
    <property type="entry name" value="ZINC_FINGER_C2H2_1"/>
    <property type="match status" value="3"/>
</dbReference>
<dbReference type="EMBL" id="JBJQND010000002">
    <property type="protein sequence ID" value="KAL3885550.1"/>
    <property type="molecule type" value="Genomic_DNA"/>
</dbReference>
<feature type="coiled-coil region" evidence="7">
    <location>
        <begin position="45"/>
        <end position="75"/>
    </location>
</feature>
<keyword evidence="1" id="KW-0479">Metal-binding</keyword>
<feature type="compositionally biased region" description="Polar residues" evidence="8">
    <location>
        <begin position="987"/>
        <end position="1003"/>
    </location>
</feature>